<feature type="domain" description="C3H1-type" evidence="7">
    <location>
        <begin position="192"/>
        <end position="219"/>
    </location>
</feature>
<dbReference type="Gene3D" id="2.30.30.1190">
    <property type="match status" value="1"/>
</dbReference>
<keyword evidence="3 4" id="KW-0862">Zinc</keyword>
<feature type="compositionally biased region" description="Basic and acidic residues" evidence="6">
    <location>
        <begin position="392"/>
        <end position="401"/>
    </location>
</feature>
<dbReference type="KEGG" id="peu:105134137"/>
<feature type="coiled-coil region" evidence="5">
    <location>
        <begin position="473"/>
        <end position="524"/>
    </location>
</feature>
<dbReference type="InterPro" id="IPR041367">
    <property type="entry name" value="Znf-CCCH_4"/>
</dbReference>
<name>A0AAJ6UV71_POPEU</name>
<feature type="region of interest" description="Disordered" evidence="6">
    <location>
        <begin position="447"/>
        <end position="468"/>
    </location>
</feature>
<dbReference type="PROSITE" id="PS50174">
    <property type="entry name" value="G_PATCH"/>
    <property type="match status" value="1"/>
</dbReference>
<dbReference type="PANTHER" id="PTHR47650:SF2">
    <property type="entry name" value="ZINC FINGER CCCH DOMAIN-CONTAINING PROTEIN 22"/>
    <property type="match status" value="1"/>
</dbReference>
<dbReference type="PANTHER" id="PTHR47650">
    <property type="entry name" value="ZINC FINGER CCCH DOMAIN-CONTAINING PROTEIN 22"/>
    <property type="match status" value="1"/>
</dbReference>
<evidence type="ECO:0000259" key="7">
    <source>
        <dbReference type="PROSITE" id="PS50103"/>
    </source>
</evidence>
<organism evidence="9 10">
    <name type="scientific">Populus euphratica</name>
    <name type="common">Euphrates poplar</name>
    <dbReference type="NCBI Taxonomy" id="75702"/>
    <lineage>
        <taxon>Eukaryota</taxon>
        <taxon>Viridiplantae</taxon>
        <taxon>Streptophyta</taxon>
        <taxon>Embryophyta</taxon>
        <taxon>Tracheophyta</taxon>
        <taxon>Spermatophyta</taxon>
        <taxon>Magnoliopsida</taxon>
        <taxon>eudicotyledons</taxon>
        <taxon>Gunneridae</taxon>
        <taxon>Pentapetalae</taxon>
        <taxon>rosids</taxon>
        <taxon>fabids</taxon>
        <taxon>Malpighiales</taxon>
        <taxon>Salicaceae</taxon>
        <taxon>Saliceae</taxon>
        <taxon>Populus</taxon>
    </lineage>
</organism>
<dbReference type="PROSITE" id="PS50103">
    <property type="entry name" value="ZF_C3H1"/>
    <property type="match status" value="1"/>
</dbReference>
<dbReference type="InterPro" id="IPR000571">
    <property type="entry name" value="Znf_CCCH"/>
</dbReference>
<sequence>MLLVSRTADEDDGDEDVSCWTLPSAPGEDEGLSFLAFCLSTVGSLVCLPNLPLLYALWSGDKVEDDGELGTDSLAALNDALASDPSNPELLSVQEELLQVIKDAEEGLLHLKRARLLREADSVLHASYHTVEDVKAEPLDPVHVEPEPLEDQCYSVGSKCRFRHVDGRWYNDQIIEMVCSDTAKIAFLTPISENMLICKFFLQERCRFGSSCRLSHGIDVSLSSLKNYVPTMWDQSLVGSSIWALSDSNVGIWRKAELESWDNEHRVGQVVFHDGGSSAKLGSEAMTISEYALMSDEEETDSSAEGSDSSDYDEESAEGLVFLESTNLQRGIQTGTAIFATWENHTRGIASKMMANMGYREGMGLGASGQGMLDPIPVKVLPPKQSLDHALESQKEGIKDNHGKKRSRGGKRKRDKKFAAAARAAKAEEDTRPDVFTLINNQLAGHNEALNGESAKKQKSKGSEEKKVNRQDLLAYDDEIKELRIRVEKLEEMANRNKKEKVVYESAMRKLNETRIALAKAEASKASASNAITGREKEKKWLKF</sequence>
<evidence type="ECO:0000256" key="6">
    <source>
        <dbReference type="SAM" id="MobiDB-lite"/>
    </source>
</evidence>
<dbReference type="Pfam" id="PF01585">
    <property type="entry name" value="G-patch"/>
    <property type="match status" value="1"/>
</dbReference>
<keyword evidence="1 4" id="KW-0479">Metal-binding</keyword>
<accession>A0AAJ6UV71</accession>
<feature type="zinc finger region" description="C3H1-type" evidence="4">
    <location>
        <begin position="192"/>
        <end position="219"/>
    </location>
</feature>
<evidence type="ECO:0000256" key="4">
    <source>
        <dbReference type="PROSITE-ProRule" id="PRU00723"/>
    </source>
</evidence>
<dbReference type="Pfam" id="PF18044">
    <property type="entry name" value="zf-CCCH_4"/>
    <property type="match status" value="1"/>
</dbReference>
<evidence type="ECO:0000256" key="3">
    <source>
        <dbReference type="ARBA" id="ARBA00022833"/>
    </source>
</evidence>
<keyword evidence="9" id="KW-1185">Reference proteome</keyword>
<proteinExistence type="predicted"/>
<dbReference type="SMART" id="SM00356">
    <property type="entry name" value="ZnF_C3H1"/>
    <property type="match status" value="1"/>
</dbReference>
<reference evidence="10" key="1">
    <citation type="submission" date="2025-08" db="UniProtKB">
        <authorList>
            <consortium name="RefSeq"/>
        </authorList>
    </citation>
    <scope>IDENTIFICATION</scope>
</reference>
<dbReference type="GO" id="GO:0003676">
    <property type="term" value="F:nucleic acid binding"/>
    <property type="evidence" value="ECO:0007669"/>
    <property type="project" value="InterPro"/>
</dbReference>
<dbReference type="RefSeq" id="XP_011036738.1">
    <property type="nucleotide sequence ID" value="XM_011038436.1"/>
</dbReference>
<evidence type="ECO:0000256" key="1">
    <source>
        <dbReference type="ARBA" id="ARBA00022723"/>
    </source>
</evidence>
<feature type="compositionally biased region" description="Basic residues" evidence="6">
    <location>
        <begin position="402"/>
        <end position="416"/>
    </location>
</feature>
<evidence type="ECO:0000259" key="8">
    <source>
        <dbReference type="PROSITE" id="PS50174"/>
    </source>
</evidence>
<feature type="region of interest" description="Disordered" evidence="6">
    <location>
        <begin position="295"/>
        <end position="316"/>
    </location>
</feature>
<dbReference type="Proteomes" id="UP000694918">
    <property type="component" value="Unplaced"/>
</dbReference>
<evidence type="ECO:0000313" key="9">
    <source>
        <dbReference type="Proteomes" id="UP000694918"/>
    </source>
</evidence>
<feature type="region of interest" description="Disordered" evidence="6">
    <location>
        <begin position="392"/>
        <end position="426"/>
    </location>
</feature>
<keyword evidence="2 4" id="KW-0863">Zinc-finger</keyword>
<evidence type="ECO:0000313" key="10">
    <source>
        <dbReference type="RefSeq" id="XP_011036738.1"/>
    </source>
</evidence>
<evidence type="ECO:0000256" key="5">
    <source>
        <dbReference type="SAM" id="Coils"/>
    </source>
</evidence>
<feature type="domain" description="G-patch" evidence="8">
    <location>
        <begin position="346"/>
        <end position="392"/>
    </location>
</feature>
<protein>
    <submittedName>
        <fullName evidence="10">Zinc finger CCCH domain-containing protein 22-like</fullName>
    </submittedName>
</protein>
<keyword evidence="5" id="KW-0175">Coiled coil</keyword>
<gene>
    <name evidence="10" type="primary">LOC105134137</name>
</gene>
<dbReference type="GeneID" id="105134137"/>
<evidence type="ECO:0000256" key="2">
    <source>
        <dbReference type="ARBA" id="ARBA00022771"/>
    </source>
</evidence>
<dbReference type="InterPro" id="IPR000467">
    <property type="entry name" value="G_patch_dom"/>
</dbReference>
<dbReference type="GO" id="GO:0008270">
    <property type="term" value="F:zinc ion binding"/>
    <property type="evidence" value="ECO:0007669"/>
    <property type="project" value="UniProtKB-KW"/>
</dbReference>
<dbReference type="AlphaFoldDB" id="A0AAJ6UV71"/>
<dbReference type="SMART" id="SM00443">
    <property type="entry name" value="G_patch"/>
    <property type="match status" value="1"/>
</dbReference>